<evidence type="ECO:0000259" key="1">
    <source>
        <dbReference type="PROSITE" id="PS50943"/>
    </source>
</evidence>
<organism evidence="2 3">
    <name type="scientific">Mycolicibacterium conceptionense</name>
    <dbReference type="NCBI Taxonomy" id="451644"/>
    <lineage>
        <taxon>Bacteria</taxon>
        <taxon>Bacillati</taxon>
        <taxon>Actinomycetota</taxon>
        <taxon>Actinomycetes</taxon>
        <taxon>Mycobacteriales</taxon>
        <taxon>Mycobacteriaceae</taxon>
        <taxon>Mycolicibacterium</taxon>
    </lineage>
</organism>
<name>A0A0J8UBB3_9MYCO</name>
<dbReference type="Proteomes" id="UP000037594">
    <property type="component" value="Unassembled WGS sequence"/>
</dbReference>
<sequence length="109" mass="12481">MHEYRRFIQQQLHERGWKSADLVRQSGLSRQLISKILNDTRDHLGQMPDDTTLEGLARGFGMKVELFRTAAARSLVGYVDDGEALTIQLRDISTDALLNELRRRIDGVE</sequence>
<dbReference type="Pfam" id="PF13443">
    <property type="entry name" value="HTH_26"/>
    <property type="match status" value="1"/>
</dbReference>
<dbReference type="SMART" id="SM00530">
    <property type="entry name" value="HTH_XRE"/>
    <property type="match status" value="1"/>
</dbReference>
<reference evidence="2 3" key="1">
    <citation type="submission" date="2015-06" db="EMBL/GenBank/DDBJ databases">
        <title>Genome sequence of Mycobacterium conceptionense strain MLE.</title>
        <authorList>
            <person name="Greninger A.L."/>
            <person name="Cunningham G."/>
            <person name="Chiu C.Y."/>
            <person name="Miller S."/>
        </authorList>
    </citation>
    <scope>NUCLEOTIDE SEQUENCE [LARGE SCALE GENOMIC DNA]</scope>
    <source>
        <strain evidence="2 3">MLE</strain>
    </source>
</reference>
<gene>
    <name evidence="2" type="ORF">ACT17_11750</name>
</gene>
<dbReference type="GO" id="GO:0003677">
    <property type="term" value="F:DNA binding"/>
    <property type="evidence" value="ECO:0007669"/>
    <property type="project" value="InterPro"/>
</dbReference>
<dbReference type="PROSITE" id="PS50943">
    <property type="entry name" value="HTH_CROC1"/>
    <property type="match status" value="1"/>
</dbReference>
<dbReference type="Gene3D" id="1.10.260.40">
    <property type="entry name" value="lambda repressor-like DNA-binding domains"/>
    <property type="match status" value="1"/>
</dbReference>
<feature type="domain" description="HTH cro/C1-type" evidence="1">
    <location>
        <begin position="8"/>
        <end position="67"/>
    </location>
</feature>
<dbReference type="RefSeq" id="WP_048895745.1">
    <property type="nucleotide sequence ID" value="NZ_LFOD01000008.1"/>
</dbReference>
<dbReference type="InterPro" id="IPR001387">
    <property type="entry name" value="Cro/C1-type_HTH"/>
</dbReference>
<evidence type="ECO:0000313" key="2">
    <source>
        <dbReference type="EMBL" id="KMV18302.1"/>
    </source>
</evidence>
<protein>
    <recommendedName>
        <fullName evidence="1">HTH cro/C1-type domain-containing protein</fullName>
    </recommendedName>
</protein>
<dbReference type="PATRIC" id="fig|451644.5.peg.2429"/>
<dbReference type="CDD" id="cd00093">
    <property type="entry name" value="HTH_XRE"/>
    <property type="match status" value="1"/>
</dbReference>
<dbReference type="SUPFAM" id="SSF47413">
    <property type="entry name" value="lambda repressor-like DNA-binding domains"/>
    <property type="match status" value="1"/>
</dbReference>
<comment type="caution">
    <text evidence="2">The sequence shown here is derived from an EMBL/GenBank/DDBJ whole genome shotgun (WGS) entry which is preliminary data.</text>
</comment>
<accession>A0A0J8UBB3</accession>
<dbReference type="EMBL" id="LFOD01000008">
    <property type="protein sequence ID" value="KMV18302.1"/>
    <property type="molecule type" value="Genomic_DNA"/>
</dbReference>
<evidence type="ECO:0000313" key="3">
    <source>
        <dbReference type="Proteomes" id="UP000037594"/>
    </source>
</evidence>
<dbReference type="InterPro" id="IPR010982">
    <property type="entry name" value="Lambda_DNA-bd_dom_sf"/>
</dbReference>
<dbReference type="OrthoDB" id="4764416at2"/>
<proteinExistence type="predicted"/>
<dbReference type="AlphaFoldDB" id="A0A0J8UBB3"/>